<comment type="function">
    <text evidence="2 9">Removes 5-oxoproline from various penultimate amino acid residues except L-proline.</text>
</comment>
<dbReference type="GO" id="GO:0006508">
    <property type="term" value="P:proteolysis"/>
    <property type="evidence" value="ECO:0007669"/>
    <property type="project" value="UniProtKB-KW"/>
</dbReference>
<evidence type="ECO:0000256" key="7">
    <source>
        <dbReference type="ARBA" id="ARBA00022801"/>
    </source>
</evidence>
<dbReference type="PANTHER" id="PTHR23402">
    <property type="entry name" value="PROTEASE FAMILY C15 PYROGLUTAMYL-PEPTIDASE I-RELATED"/>
    <property type="match status" value="1"/>
</dbReference>
<dbReference type="AlphaFoldDB" id="G9QIM0"/>
<dbReference type="Proteomes" id="UP000011747">
    <property type="component" value="Unassembled WGS sequence"/>
</dbReference>
<dbReference type="GO" id="GO:0005829">
    <property type="term" value="C:cytosol"/>
    <property type="evidence" value="ECO:0007669"/>
    <property type="project" value="InterPro"/>
</dbReference>
<dbReference type="InterPro" id="IPR036440">
    <property type="entry name" value="Peptidase_C15-like_sf"/>
</dbReference>
<feature type="active site" evidence="9 11">
    <location>
        <position position="144"/>
    </location>
</feature>
<evidence type="ECO:0000256" key="11">
    <source>
        <dbReference type="PROSITE-ProRule" id="PRU10077"/>
    </source>
</evidence>
<organism evidence="12 13">
    <name type="scientific">Bacillus smithii 7_3_47FAA</name>
    <dbReference type="NCBI Taxonomy" id="665952"/>
    <lineage>
        <taxon>Bacteria</taxon>
        <taxon>Bacillati</taxon>
        <taxon>Bacillota</taxon>
        <taxon>Bacilli</taxon>
        <taxon>Bacillales</taxon>
        <taxon>Bacillaceae</taxon>
        <taxon>Bacillus</taxon>
    </lineage>
</organism>
<dbReference type="InterPro" id="IPR000816">
    <property type="entry name" value="Peptidase_C15"/>
</dbReference>
<evidence type="ECO:0000313" key="13">
    <source>
        <dbReference type="Proteomes" id="UP000011747"/>
    </source>
</evidence>
<keyword evidence="5 9" id="KW-0963">Cytoplasm</keyword>
<evidence type="ECO:0000256" key="9">
    <source>
        <dbReference type="HAMAP-Rule" id="MF_00417"/>
    </source>
</evidence>
<dbReference type="InterPro" id="IPR033693">
    <property type="entry name" value="PGPEP1_Glu_AS"/>
</dbReference>
<keyword evidence="6 9" id="KW-0645">Protease</keyword>
<feature type="active site" evidence="9">
    <location>
        <position position="168"/>
    </location>
</feature>
<dbReference type="SUPFAM" id="SSF53182">
    <property type="entry name" value="Pyrrolidone carboxyl peptidase (pyroglutamate aminopeptidase)"/>
    <property type="match status" value="1"/>
</dbReference>
<dbReference type="HAMAP" id="MF_00417">
    <property type="entry name" value="Pyrrolid_peptidase"/>
    <property type="match status" value="1"/>
</dbReference>
<feature type="active site" evidence="9 10">
    <location>
        <position position="81"/>
    </location>
</feature>
<evidence type="ECO:0000256" key="10">
    <source>
        <dbReference type="PROSITE-ProRule" id="PRU10076"/>
    </source>
</evidence>
<dbReference type="Pfam" id="PF01470">
    <property type="entry name" value="Peptidase_C15"/>
    <property type="match status" value="1"/>
</dbReference>
<dbReference type="PANTHER" id="PTHR23402:SF1">
    <property type="entry name" value="PYROGLUTAMYL-PEPTIDASE I"/>
    <property type="match status" value="1"/>
</dbReference>
<dbReference type="FunFam" id="3.40.630.20:FF:000001">
    <property type="entry name" value="Pyrrolidone-carboxylate peptidase"/>
    <property type="match status" value="1"/>
</dbReference>
<evidence type="ECO:0000256" key="2">
    <source>
        <dbReference type="ARBA" id="ARBA00002280"/>
    </source>
</evidence>
<sequence length="215" mass="23464">MEKKVLMTGFDAFEGERVNPALETVKILNGYQEKGVHIVAVEIPTVFRASIKKLEEAIKEENPDVVICVGQGGGRTHITPERVAINVDDARIPDNEGNQPIDEAIVKNGPVAYWSTLPIKRIVKNLRESGIPAEVSNSAGTFVCNHLFYGLMHYLHDNAPDVRGGFIHIPYLPEQTVNKHAPSMALETIVEGLKIAAITAALEPEDIKESGGAIH</sequence>
<dbReference type="PROSITE" id="PS01333">
    <property type="entry name" value="PYRASE_GLU"/>
    <property type="match status" value="1"/>
</dbReference>
<evidence type="ECO:0000256" key="3">
    <source>
        <dbReference type="ARBA" id="ARBA00004496"/>
    </source>
</evidence>
<evidence type="ECO:0000256" key="6">
    <source>
        <dbReference type="ARBA" id="ARBA00022670"/>
    </source>
</evidence>
<comment type="caution">
    <text evidence="12">The sequence shown here is derived from an EMBL/GenBank/DDBJ whole genome shotgun (WGS) entry which is preliminary data.</text>
</comment>
<evidence type="ECO:0000256" key="8">
    <source>
        <dbReference type="ARBA" id="ARBA00022807"/>
    </source>
</evidence>
<dbReference type="MEROPS" id="C15.001"/>
<dbReference type="CDD" id="cd00501">
    <property type="entry name" value="Peptidase_C15"/>
    <property type="match status" value="1"/>
</dbReference>
<protein>
    <recommendedName>
        <fullName evidence="9">Pyrrolidone-carboxylate peptidase</fullName>
        <ecNumber evidence="9">3.4.19.3</ecNumber>
    </recommendedName>
    <alternativeName>
        <fullName evidence="9">5-oxoprolyl-peptidase</fullName>
    </alternativeName>
    <alternativeName>
        <fullName evidence="9">Pyroglutamyl-peptidase I</fullName>
        <shortName evidence="9">PGP-I</shortName>
        <shortName evidence="9">Pyrase</shortName>
    </alternativeName>
</protein>
<comment type="subcellular location">
    <subcellularLocation>
        <location evidence="3 9">Cytoplasm</location>
    </subcellularLocation>
</comment>
<dbReference type="HOGENOM" id="CLU_043960_4_0_9"/>
<comment type="catalytic activity">
    <reaction evidence="1 9 10">
        <text>Release of an N-terminal pyroglutamyl group from a polypeptide, the second amino acid generally not being Pro.</text>
        <dbReference type="EC" id="3.4.19.3"/>
    </reaction>
</comment>
<keyword evidence="8 9" id="KW-0788">Thiol protease</keyword>
<dbReference type="PRINTS" id="PR00706">
    <property type="entry name" value="PYROGLUPTASE"/>
</dbReference>
<evidence type="ECO:0000256" key="1">
    <source>
        <dbReference type="ARBA" id="ARBA00001770"/>
    </source>
</evidence>
<dbReference type="Gene3D" id="3.40.630.20">
    <property type="entry name" value="Peptidase C15, pyroglutamyl peptidase I-like"/>
    <property type="match status" value="1"/>
</dbReference>
<dbReference type="RefSeq" id="WP_003353092.1">
    <property type="nucleotide sequence ID" value="NZ_JH414743.1"/>
</dbReference>
<dbReference type="EMBL" id="ACWF01000040">
    <property type="protein sequence ID" value="EHL79006.1"/>
    <property type="molecule type" value="Genomic_DNA"/>
</dbReference>
<evidence type="ECO:0000256" key="4">
    <source>
        <dbReference type="ARBA" id="ARBA00006641"/>
    </source>
</evidence>
<dbReference type="EC" id="3.4.19.3" evidence="9"/>
<dbReference type="GO" id="GO:0016920">
    <property type="term" value="F:pyroglutamyl-peptidase activity"/>
    <property type="evidence" value="ECO:0007669"/>
    <property type="project" value="UniProtKB-UniRule"/>
</dbReference>
<dbReference type="PATRIC" id="fig|665952.3.peg.813"/>
<evidence type="ECO:0000313" key="12">
    <source>
        <dbReference type="EMBL" id="EHL79006.1"/>
    </source>
</evidence>
<evidence type="ECO:0000256" key="5">
    <source>
        <dbReference type="ARBA" id="ARBA00022490"/>
    </source>
</evidence>
<accession>G9QIM0</accession>
<name>G9QIM0_9BACI</name>
<gene>
    <name evidence="9" type="primary">pcp</name>
    <name evidence="12" type="ORF">HMPREF1015_02311</name>
</gene>
<comment type="similarity">
    <text evidence="4 9">Belongs to the peptidase C15 family.</text>
</comment>
<keyword evidence="7 9" id="KW-0378">Hydrolase</keyword>
<dbReference type="InterPro" id="IPR033694">
    <property type="entry name" value="PGPEP1_Cys_AS"/>
</dbReference>
<dbReference type="PROSITE" id="PS01334">
    <property type="entry name" value="PYRASE_CYS"/>
    <property type="match status" value="1"/>
</dbReference>
<dbReference type="NCBIfam" id="NF009676">
    <property type="entry name" value="PRK13197.1"/>
    <property type="match status" value="1"/>
</dbReference>
<dbReference type="InterPro" id="IPR029762">
    <property type="entry name" value="PGP-I_bact-type"/>
</dbReference>
<dbReference type="InterPro" id="IPR016125">
    <property type="entry name" value="Peptidase_C15-like"/>
</dbReference>
<dbReference type="PIRSF" id="PIRSF015592">
    <property type="entry name" value="Prld-crbxl_pptds"/>
    <property type="match status" value="1"/>
</dbReference>
<dbReference type="NCBIfam" id="TIGR00504">
    <property type="entry name" value="pyro_pdase"/>
    <property type="match status" value="1"/>
</dbReference>
<proteinExistence type="inferred from homology"/>
<comment type="subunit">
    <text evidence="9">Homotetramer.</text>
</comment>
<reference evidence="12 13" key="1">
    <citation type="submission" date="2011-09" db="EMBL/GenBank/DDBJ databases">
        <title>The Genome Sequence of Bacillus smithii 7_3_47FAA.</title>
        <authorList>
            <consortium name="The Broad Institute Genome Sequencing Platform"/>
            <person name="Earl A."/>
            <person name="Ward D."/>
            <person name="Feldgarden M."/>
            <person name="Gevers D."/>
            <person name="Daigneault M."/>
            <person name="Strauss J."/>
            <person name="Allen-Vercoe E."/>
            <person name="Young S.K."/>
            <person name="Zeng Q."/>
            <person name="Gargeya S."/>
            <person name="Fitzgerald M."/>
            <person name="Haas B."/>
            <person name="Abouelleil A."/>
            <person name="Alvarado L."/>
            <person name="Arachchi H.M."/>
            <person name="Berlin A."/>
            <person name="Brown A."/>
            <person name="Chapman S.B."/>
            <person name="Chen Z."/>
            <person name="Dunbar C."/>
            <person name="Freedman E."/>
            <person name="Gearin G."/>
            <person name="Goldberg J."/>
            <person name="Griggs A."/>
            <person name="Gujja S."/>
            <person name="Heiman D."/>
            <person name="Howarth C."/>
            <person name="Larson L."/>
            <person name="Lui A."/>
            <person name="MacDonald P.J.P."/>
            <person name="Montmayeur A."/>
            <person name="Murphy C."/>
            <person name="Neiman D."/>
            <person name="Pearson M."/>
            <person name="Priest M."/>
            <person name="Roberts A."/>
            <person name="Saif S."/>
            <person name="Shea T."/>
            <person name="Shenoy N."/>
            <person name="Sisk P."/>
            <person name="Stolte C."/>
            <person name="Sykes S."/>
            <person name="Wortman J."/>
            <person name="Nusbaum C."/>
            <person name="Birren B."/>
        </authorList>
    </citation>
    <scope>NUCLEOTIDE SEQUENCE [LARGE SCALE GENOMIC DNA]</scope>
    <source>
        <strain evidence="12 13">7_3_47FAA</strain>
    </source>
</reference>
<keyword evidence="13" id="KW-1185">Reference proteome</keyword>